<evidence type="ECO:0000313" key="1">
    <source>
        <dbReference type="EMBL" id="MBF8435740.1"/>
    </source>
</evidence>
<proteinExistence type="predicted"/>
<dbReference type="InterPro" id="IPR023214">
    <property type="entry name" value="HAD_sf"/>
</dbReference>
<evidence type="ECO:0000313" key="2">
    <source>
        <dbReference type="Proteomes" id="UP000621436"/>
    </source>
</evidence>
<dbReference type="InterPro" id="IPR036412">
    <property type="entry name" value="HAD-like_sf"/>
</dbReference>
<dbReference type="GO" id="GO:0005829">
    <property type="term" value="C:cytosol"/>
    <property type="evidence" value="ECO:0007669"/>
    <property type="project" value="TreeGrafter"/>
</dbReference>
<protein>
    <submittedName>
        <fullName evidence="1">HAD family phosphatase</fullName>
    </submittedName>
</protein>
<dbReference type="NCBIfam" id="TIGR01484">
    <property type="entry name" value="HAD-SF-IIB"/>
    <property type="match status" value="1"/>
</dbReference>
<dbReference type="NCBIfam" id="TIGR00099">
    <property type="entry name" value="Cof-subfamily"/>
    <property type="match status" value="1"/>
</dbReference>
<dbReference type="Gene3D" id="3.40.50.1000">
    <property type="entry name" value="HAD superfamily/HAD-like"/>
    <property type="match status" value="1"/>
</dbReference>
<reference evidence="1" key="1">
    <citation type="submission" date="2020-11" db="EMBL/GenBank/DDBJ databases">
        <title>Halonatronomonas betainensis gen. nov., sp. nov. a novel haloalkaliphilic representative of the family Halanaerobiacae capable of betaine degradation.</title>
        <authorList>
            <person name="Boltyanskaya Y."/>
            <person name="Kevbrin V."/>
            <person name="Detkova E."/>
            <person name="Grouzdev D.S."/>
            <person name="Koziaeva V."/>
            <person name="Zhilina T."/>
        </authorList>
    </citation>
    <scope>NUCLEOTIDE SEQUENCE</scope>
    <source>
        <strain evidence="1">Z-7014</strain>
    </source>
</reference>
<gene>
    <name evidence="1" type="ORF">I0Q91_01480</name>
</gene>
<comment type="caution">
    <text evidence="1">The sequence shown here is derived from an EMBL/GenBank/DDBJ whole genome shotgun (WGS) entry which is preliminary data.</text>
</comment>
<dbReference type="Gene3D" id="3.30.1240.10">
    <property type="match status" value="1"/>
</dbReference>
<accession>A0A931ASN0</accession>
<dbReference type="SFLD" id="SFLDG01144">
    <property type="entry name" value="C2.B.4:_PGP_Like"/>
    <property type="match status" value="1"/>
</dbReference>
<dbReference type="InterPro" id="IPR000150">
    <property type="entry name" value="Cof"/>
</dbReference>
<dbReference type="AlphaFoldDB" id="A0A931ASN0"/>
<dbReference type="SFLD" id="SFLDS00003">
    <property type="entry name" value="Haloacid_Dehalogenase"/>
    <property type="match status" value="1"/>
</dbReference>
<dbReference type="PROSITE" id="PS01229">
    <property type="entry name" value="COF_2"/>
    <property type="match status" value="1"/>
</dbReference>
<dbReference type="SFLD" id="SFLDG01140">
    <property type="entry name" value="C2.B:_Phosphomannomutase_and_P"/>
    <property type="match status" value="1"/>
</dbReference>
<dbReference type="Proteomes" id="UP000621436">
    <property type="component" value="Unassembled WGS sequence"/>
</dbReference>
<keyword evidence="2" id="KW-1185">Reference proteome</keyword>
<dbReference type="Pfam" id="PF08282">
    <property type="entry name" value="Hydrolase_3"/>
    <property type="match status" value="1"/>
</dbReference>
<organism evidence="1 2">
    <name type="scientific">Halonatronomonas betaini</name>
    <dbReference type="NCBI Taxonomy" id="2778430"/>
    <lineage>
        <taxon>Bacteria</taxon>
        <taxon>Bacillati</taxon>
        <taxon>Bacillota</taxon>
        <taxon>Clostridia</taxon>
        <taxon>Halanaerobiales</taxon>
        <taxon>Halarsenatibacteraceae</taxon>
        <taxon>Halonatronomonas</taxon>
    </lineage>
</organism>
<dbReference type="InterPro" id="IPR006379">
    <property type="entry name" value="HAD-SF_hydro_IIB"/>
</dbReference>
<dbReference type="RefSeq" id="WP_270452408.1">
    <property type="nucleotide sequence ID" value="NZ_JADPIE010000001.1"/>
</dbReference>
<name>A0A931ASN0_9FIRM</name>
<sequence>MNYKMIAIDLDNTLLTSEKNIDQETIDLIKKADEAGKKVILATGRMFEAAVNFLEELELNTPLITYNGALIKNKDGKVIQENLISDELTKEVVEFAEDFGLHIQYYSEGNYYYRWENNYAREYGEITGLTGIETRVKLQNYIEKPALKLLVIEEEEKRREYFKKELYKYYKHRLSISSSMETYIEITASNVNKGRALADLADSYNILPEEIIAVGDGYNDLPMLEMAGLGVAMENASEKVRAKADRITQSNDDQGVAKVLEYLLSCNERA</sequence>
<dbReference type="PANTHER" id="PTHR10000:SF8">
    <property type="entry name" value="HAD SUPERFAMILY HYDROLASE-LIKE, TYPE 3"/>
    <property type="match status" value="1"/>
</dbReference>
<dbReference type="EMBL" id="JADPIE010000001">
    <property type="protein sequence ID" value="MBF8435740.1"/>
    <property type="molecule type" value="Genomic_DNA"/>
</dbReference>
<dbReference type="PANTHER" id="PTHR10000">
    <property type="entry name" value="PHOSPHOSERINE PHOSPHATASE"/>
    <property type="match status" value="1"/>
</dbReference>
<dbReference type="GO" id="GO:0000287">
    <property type="term" value="F:magnesium ion binding"/>
    <property type="evidence" value="ECO:0007669"/>
    <property type="project" value="TreeGrafter"/>
</dbReference>
<dbReference type="GO" id="GO:0016791">
    <property type="term" value="F:phosphatase activity"/>
    <property type="evidence" value="ECO:0007669"/>
    <property type="project" value="UniProtKB-ARBA"/>
</dbReference>
<dbReference type="CDD" id="cd07516">
    <property type="entry name" value="HAD_Pase"/>
    <property type="match status" value="1"/>
</dbReference>
<dbReference type="SUPFAM" id="SSF56784">
    <property type="entry name" value="HAD-like"/>
    <property type="match status" value="1"/>
</dbReference>